<dbReference type="InterPro" id="IPR044068">
    <property type="entry name" value="CB"/>
</dbReference>
<dbReference type="InterPro" id="IPR002104">
    <property type="entry name" value="Integrase_catalytic"/>
</dbReference>
<gene>
    <name evidence="6" type="ORF">IU449_02755</name>
</gene>
<evidence type="ECO:0000256" key="1">
    <source>
        <dbReference type="ARBA" id="ARBA00023125"/>
    </source>
</evidence>
<reference evidence="6 7" key="1">
    <citation type="submission" date="2020-10" db="EMBL/GenBank/DDBJ databases">
        <title>Identification of Nocardia species via Next-generation sequencing and recognition of intraspecies genetic diversity.</title>
        <authorList>
            <person name="Li P."/>
            <person name="Li P."/>
            <person name="Lu B."/>
        </authorList>
    </citation>
    <scope>NUCLEOTIDE SEQUENCE [LARGE SCALE GENOMIC DNA]</scope>
    <source>
        <strain evidence="6 7">BJ06-0143</strain>
    </source>
</reference>
<evidence type="ECO:0000313" key="7">
    <source>
        <dbReference type="Proteomes" id="UP000707731"/>
    </source>
</evidence>
<proteinExistence type="predicted"/>
<dbReference type="InterPro" id="IPR010998">
    <property type="entry name" value="Integrase_recombinase_N"/>
</dbReference>
<dbReference type="EMBL" id="JADLQN010000001">
    <property type="protein sequence ID" value="MBF6353476.1"/>
    <property type="molecule type" value="Genomic_DNA"/>
</dbReference>
<evidence type="ECO:0000256" key="3">
    <source>
        <dbReference type="PROSITE-ProRule" id="PRU01248"/>
    </source>
</evidence>
<dbReference type="Pfam" id="PF00589">
    <property type="entry name" value="Phage_integrase"/>
    <property type="match status" value="1"/>
</dbReference>
<dbReference type="SUPFAM" id="SSF47823">
    <property type="entry name" value="lambda integrase-like, N-terminal domain"/>
    <property type="match status" value="1"/>
</dbReference>
<dbReference type="PROSITE" id="PS51900">
    <property type="entry name" value="CB"/>
    <property type="match status" value="1"/>
</dbReference>
<feature type="domain" description="Core-binding (CB)" evidence="5">
    <location>
        <begin position="32"/>
        <end position="119"/>
    </location>
</feature>
<dbReference type="SUPFAM" id="SSF56349">
    <property type="entry name" value="DNA breaking-rejoining enzymes"/>
    <property type="match status" value="1"/>
</dbReference>
<evidence type="ECO:0000259" key="5">
    <source>
        <dbReference type="PROSITE" id="PS51900"/>
    </source>
</evidence>
<dbReference type="Gene3D" id="1.10.150.130">
    <property type="match status" value="1"/>
</dbReference>
<dbReference type="Gene3D" id="1.10.443.10">
    <property type="entry name" value="Intergrase catalytic core"/>
    <property type="match status" value="1"/>
</dbReference>
<keyword evidence="7" id="KW-1185">Reference proteome</keyword>
<feature type="domain" description="Tyr recombinase" evidence="4">
    <location>
        <begin position="145"/>
        <end position="388"/>
    </location>
</feature>
<accession>A0ABS0D4R9</accession>
<dbReference type="CDD" id="cd00799">
    <property type="entry name" value="INT_Cre_C"/>
    <property type="match status" value="1"/>
</dbReference>
<name>A0ABS0D4R9_9NOCA</name>
<dbReference type="PANTHER" id="PTHR34605">
    <property type="entry name" value="PHAGE_INTEGRASE DOMAIN-CONTAINING PROTEIN"/>
    <property type="match status" value="1"/>
</dbReference>
<evidence type="ECO:0000256" key="2">
    <source>
        <dbReference type="ARBA" id="ARBA00023172"/>
    </source>
</evidence>
<dbReference type="InterPro" id="IPR013762">
    <property type="entry name" value="Integrase-like_cat_sf"/>
</dbReference>
<evidence type="ECO:0000259" key="4">
    <source>
        <dbReference type="PROSITE" id="PS51898"/>
    </source>
</evidence>
<dbReference type="PROSITE" id="PS51898">
    <property type="entry name" value="TYR_RECOMBINASE"/>
    <property type="match status" value="1"/>
</dbReference>
<dbReference type="InterPro" id="IPR052925">
    <property type="entry name" value="Phage_Integrase-like_Recomb"/>
</dbReference>
<comment type="caution">
    <text evidence="6">The sequence shown here is derived from an EMBL/GenBank/DDBJ whole genome shotgun (WGS) entry which is preliminary data.</text>
</comment>
<dbReference type="Proteomes" id="UP000707731">
    <property type="component" value="Unassembled WGS sequence"/>
</dbReference>
<dbReference type="InterPro" id="IPR011010">
    <property type="entry name" value="DNA_brk_join_enz"/>
</dbReference>
<protein>
    <submittedName>
        <fullName evidence="6">Site-specific integrase</fullName>
    </submittedName>
</protein>
<evidence type="ECO:0000313" key="6">
    <source>
        <dbReference type="EMBL" id="MBF6353476.1"/>
    </source>
</evidence>
<organism evidence="6 7">
    <name type="scientific">Nocardia higoensis</name>
    <dbReference type="NCBI Taxonomy" id="228599"/>
    <lineage>
        <taxon>Bacteria</taxon>
        <taxon>Bacillati</taxon>
        <taxon>Actinomycetota</taxon>
        <taxon>Actinomycetes</taxon>
        <taxon>Mycobacteriales</taxon>
        <taxon>Nocardiaceae</taxon>
        <taxon>Nocardia</taxon>
    </lineage>
</organism>
<dbReference type="PANTHER" id="PTHR34605:SF3">
    <property type="entry name" value="P CELL-TYPE AGGLUTINATION PROTEIN MAP4-LIKE-RELATED"/>
    <property type="match status" value="1"/>
</dbReference>
<keyword evidence="1 3" id="KW-0238">DNA-binding</keyword>
<keyword evidence="2" id="KW-0233">DNA recombination</keyword>
<sequence>MPESVRGELRRGVGSVLVDAAALRQVRERFDDGQAGALGRYLEASQSPNTLRAYRSDWIAWAAWCAREGRQALPAEPLDVAVYLAAAADAEREAGGWAFSPATLERKAAAIAAVHAANGLASPTRSDVVRLTLRGIRRTRRTTPTRKRPVLLHTLEQLLDCLPEPGWPTEPARRRDALALLVGFAGALRRSELAGLRIGDIDVRTDHTTGEPLLLIHLPTTKTDPTGTAEHRVALPRGRHPRTCPVCAYTDWLRLLETHYRGGPLAVREFCTRPRGDDAIHRCHSFTGLPAERDDRPLLPTVTRHGGIGERPMSGRAVAELVKRYAARAGLDPALFSGHSLRAGFATQAALGGAGDREIMRQGRWSNPRTVHGYIRTADPLQDNAVTKLGL</sequence>